<dbReference type="NCBIfam" id="TIGR00121">
    <property type="entry name" value="birA_ligase"/>
    <property type="match status" value="1"/>
</dbReference>
<feature type="domain" description="BPL/LPL catalytic" evidence="3">
    <location>
        <begin position="7"/>
        <end position="203"/>
    </location>
</feature>
<dbReference type="EMBL" id="CP011125">
    <property type="protein sequence ID" value="AKF06179.1"/>
    <property type="molecule type" value="Genomic_DNA"/>
</dbReference>
<protein>
    <submittedName>
        <fullName evidence="4">Biotin-protein ligase</fullName>
    </submittedName>
</protein>
<dbReference type="KEGG" id="samy:DB32_003328"/>
<evidence type="ECO:0000313" key="4">
    <source>
        <dbReference type="EMBL" id="AKF06179.1"/>
    </source>
</evidence>
<dbReference type="InterPro" id="IPR045864">
    <property type="entry name" value="aa-tRNA-synth_II/BPL/LPL"/>
</dbReference>
<dbReference type="RefSeq" id="WP_053233373.1">
    <property type="nucleotide sequence ID" value="NZ_CP011125.1"/>
</dbReference>
<dbReference type="PANTHER" id="PTHR12835:SF5">
    <property type="entry name" value="BIOTIN--PROTEIN LIGASE"/>
    <property type="match status" value="1"/>
</dbReference>
<dbReference type="Proteomes" id="UP000034883">
    <property type="component" value="Chromosome"/>
</dbReference>
<evidence type="ECO:0000256" key="2">
    <source>
        <dbReference type="SAM" id="MobiDB-lite"/>
    </source>
</evidence>
<name>A0A0F6SF20_9BACT</name>
<proteinExistence type="predicted"/>
<evidence type="ECO:0000259" key="3">
    <source>
        <dbReference type="PROSITE" id="PS51733"/>
    </source>
</evidence>
<keyword evidence="5" id="KW-1185">Reference proteome</keyword>
<dbReference type="Pfam" id="PF03099">
    <property type="entry name" value="BPL_LplA_LipB"/>
    <property type="match status" value="1"/>
</dbReference>
<dbReference type="CDD" id="cd16442">
    <property type="entry name" value="BPL"/>
    <property type="match status" value="1"/>
</dbReference>
<organism evidence="4 5">
    <name type="scientific">Sandaracinus amylolyticus</name>
    <dbReference type="NCBI Taxonomy" id="927083"/>
    <lineage>
        <taxon>Bacteria</taxon>
        <taxon>Pseudomonadati</taxon>
        <taxon>Myxococcota</taxon>
        <taxon>Polyangia</taxon>
        <taxon>Polyangiales</taxon>
        <taxon>Sandaracinaceae</taxon>
        <taxon>Sandaracinus</taxon>
    </lineage>
</organism>
<reference evidence="4 5" key="1">
    <citation type="submission" date="2015-03" db="EMBL/GenBank/DDBJ databases">
        <title>Genome assembly of Sandaracinus amylolyticus DSM 53668.</title>
        <authorList>
            <person name="Sharma G."/>
            <person name="Subramanian S."/>
        </authorList>
    </citation>
    <scope>NUCLEOTIDE SEQUENCE [LARGE SCALE GENOMIC DNA]</scope>
    <source>
        <strain evidence="4 5">DSM 53668</strain>
    </source>
</reference>
<keyword evidence="1 4" id="KW-0436">Ligase</keyword>
<dbReference type="OrthoDB" id="9807064at2"/>
<dbReference type="PROSITE" id="PS51733">
    <property type="entry name" value="BPL_LPL_CATALYTIC"/>
    <property type="match status" value="1"/>
</dbReference>
<dbReference type="PANTHER" id="PTHR12835">
    <property type="entry name" value="BIOTIN PROTEIN LIGASE"/>
    <property type="match status" value="1"/>
</dbReference>
<feature type="region of interest" description="Disordered" evidence="2">
    <location>
        <begin position="25"/>
        <end position="47"/>
    </location>
</feature>
<evidence type="ECO:0000313" key="5">
    <source>
        <dbReference type="Proteomes" id="UP000034883"/>
    </source>
</evidence>
<evidence type="ECO:0000256" key="1">
    <source>
        <dbReference type="ARBA" id="ARBA00022598"/>
    </source>
</evidence>
<dbReference type="GO" id="GO:0005737">
    <property type="term" value="C:cytoplasm"/>
    <property type="evidence" value="ECO:0007669"/>
    <property type="project" value="TreeGrafter"/>
</dbReference>
<dbReference type="STRING" id="927083.DB32_003328"/>
<dbReference type="GO" id="GO:0004077">
    <property type="term" value="F:biotin--[biotin carboxyl-carrier protein] ligase activity"/>
    <property type="evidence" value="ECO:0007669"/>
    <property type="project" value="InterPro"/>
</dbReference>
<dbReference type="SUPFAM" id="SSF55681">
    <property type="entry name" value="Class II aaRS and biotin synthetases"/>
    <property type="match status" value="1"/>
</dbReference>
<dbReference type="InterPro" id="IPR004143">
    <property type="entry name" value="BPL_LPL_catalytic"/>
</dbReference>
<accession>A0A0F6SF20</accession>
<dbReference type="AlphaFoldDB" id="A0A0F6SF20"/>
<dbReference type="Gene3D" id="3.30.930.10">
    <property type="entry name" value="Bira Bifunctional Protein, Domain 2"/>
    <property type="match status" value="1"/>
</dbReference>
<gene>
    <name evidence="4" type="ORF">DB32_003328</name>
</gene>
<sequence length="262" mass="27690">MQDLDPERIRPLLTTRAYGRSLDVRASTASTNDDAREAARNGAARGHVVVADTQTRGRGAHGRVWSSPSGTDLYVSIVERVTLSPDRVAPLTLAVGLGVADAVRALAPAVEPRVKWPNDVWVGRRKTAGVLVEASSIGARMDAIVIGVGLGVNRLAWEEELAGSATSVLRASREVDAACPEIDRASALATLLGSIEVWVDRFVADGPAPVVRALDARLAMRGERVRCDEIEGVLIGVEPSGALRLETASGPRAIISGTLRPL</sequence>
<dbReference type="InterPro" id="IPR004408">
    <property type="entry name" value="Biotin_CoA_COase_ligase"/>
</dbReference>